<protein>
    <recommendedName>
        <fullName evidence="3">GxxExxY protein</fullName>
    </recommendedName>
</protein>
<gene>
    <name evidence="1" type="ORF">GCM10008119_01800</name>
</gene>
<comment type="caution">
    <text evidence="1">The sequence shown here is derived from an EMBL/GenBank/DDBJ whole genome shotgun (WGS) entry which is preliminary data.</text>
</comment>
<dbReference type="RefSeq" id="WP_188411376.1">
    <property type="nucleotide sequence ID" value="NZ_BMDJ01000001.1"/>
</dbReference>
<dbReference type="NCBIfam" id="TIGR04256">
    <property type="entry name" value="GxxExxY"/>
    <property type="match status" value="1"/>
</dbReference>
<reference evidence="2" key="1">
    <citation type="journal article" date="2019" name="Int. J. Syst. Evol. Microbiol.">
        <title>The Global Catalogue of Microorganisms (GCM) 10K type strain sequencing project: providing services to taxonomists for standard genome sequencing and annotation.</title>
        <authorList>
            <consortium name="The Broad Institute Genomics Platform"/>
            <consortium name="The Broad Institute Genome Sequencing Center for Infectious Disease"/>
            <person name="Wu L."/>
            <person name="Ma J."/>
        </authorList>
    </citation>
    <scope>NUCLEOTIDE SEQUENCE [LARGE SCALE GENOMIC DNA]</scope>
    <source>
        <strain evidence="2">CCM 8939</strain>
    </source>
</reference>
<accession>A0ABQ2BBI4</accession>
<sequence>MTQNYNPSDFPFREECLALIEIASNIHKTLGSGLNECIYKTEFETELKAKDIEYQTEKRYSVNINGMVLEHKFYSDFVVNDNIIVEIKSVPFNIGNSELILFNQLIMSKPKVGLVINFYNELIQFKKFVLY</sequence>
<dbReference type="EMBL" id="BMDJ01000001">
    <property type="protein sequence ID" value="GGI22269.1"/>
    <property type="molecule type" value="Genomic_DNA"/>
</dbReference>
<dbReference type="InterPro" id="IPR026350">
    <property type="entry name" value="GxxExxY"/>
</dbReference>
<proteinExistence type="predicted"/>
<organism evidence="1 2">
    <name type="scientific">Pedobacter mendelii</name>
    <dbReference type="NCBI Taxonomy" id="1908240"/>
    <lineage>
        <taxon>Bacteria</taxon>
        <taxon>Pseudomonadati</taxon>
        <taxon>Bacteroidota</taxon>
        <taxon>Sphingobacteriia</taxon>
        <taxon>Sphingobacteriales</taxon>
        <taxon>Sphingobacteriaceae</taxon>
        <taxon>Pedobacter</taxon>
    </lineage>
</organism>
<keyword evidence="2" id="KW-1185">Reference proteome</keyword>
<name>A0ABQ2BBI4_9SPHI</name>
<evidence type="ECO:0000313" key="1">
    <source>
        <dbReference type="EMBL" id="GGI22269.1"/>
    </source>
</evidence>
<evidence type="ECO:0008006" key="3">
    <source>
        <dbReference type="Google" id="ProtNLM"/>
    </source>
</evidence>
<dbReference type="Pfam" id="PF13366">
    <property type="entry name" value="PDDEXK_3"/>
    <property type="match status" value="1"/>
</dbReference>
<dbReference type="Proteomes" id="UP000645390">
    <property type="component" value="Unassembled WGS sequence"/>
</dbReference>
<evidence type="ECO:0000313" key="2">
    <source>
        <dbReference type="Proteomes" id="UP000645390"/>
    </source>
</evidence>